<feature type="region of interest" description="Disordered" evidence="1">
    <location>
        <begin position="1"/>
        <end position="26"/>
    </location>
</feature>
<keyword evidence="3" id="KW-1185">Reference proteome</keyword>
<name>A0A4Y2U3Y0_ARAVE</name>
<dbReference type="Proteomes" id="UP000499080">
    <property type="component" value="Unassembled WGS sequence"/>
</dbReference>
<evidence type="ECO:0000313" key="2">
    <source>
        <dbReference type="EMBL" id="GBO07203.1"/>
    </source>
</evidence>
<protein>
    <submittedName>
        <fullName evidence="2">Uncharacterized protein</fullName>
    </submittedName>
</protein>
<comment type="caution">
    <text evidence="2">The sequence shown here is derived from an EMBL/GenBank/DDBJ whole genome shotgun (WGS) entry which is preliminary data.</text>
</comment>
<dbReference type="AlphaFoldDB" id="A0A4Y2U3Y0"/>
<proteinExistence type="predicted"/>
<gene>
    <name evidence="2" type="ORF">AVEN_60619_1</name>
</gene>
<sequence length="85" mass="9513">MTSGAGFLGSHYPFENRSPGISQKKGRPGLAELRIMDGLRWITGSAFADFSWPENFPHSRTLSIAENIFRPPQKVFSATPKFENK</sequence>
<reference evidence="2 3" key="1">
    <citation type="journal article" date="2019" name="Sci. Rep.">
        <title>Orb-weaving spider Araneus ventricosus genome elucidates the spidroin gene catalogue.</title>
        <authorList>
            <person name="Kono N."/>
            <person name="Nakamura H."/>
            <person name="Ohtoshi R."/>
            <person name="Moran D.A.P."/>
            <person name="Shinohara A."/>
            <person name="Yoshida Y."/>
            <person name="Fujiwara M."/>
            <person name="Mori M."/>
            <person name="Tomita M."/>
            <person name="Arakawa K."/>
        </authorList>
    </citation>
    <scope>NUCLEOTIDE SEQUENCE [LARGE SCALE GENOMIC DNA]</scope>
</reference>
<evidence type="ECO:0000256" key="1">
    <source>
        <dbReference type="SAM" id="MobiDB-lite"/>
    </source>
</evidence>
<evidence type="ECO:0000313" key="3">
    <source>
        <dbReference type="Proteomes" id="UP000499080"/>
    </source>
</evidence>
<accession>A0A4Y2U3Y0</accession>
<dbReference type="EMBL" id="BGPR01033318">
    <property type="protein sequence ID" value="GBO07203.1"/>
    <property type="molecule type" value="Genomic_DNA"/>
</dbReference>
<organism evidence="2 3">
    <name type="scientific">Araneus ventricosus</name>
    <name type="common">Orbweaver spider</name>
    <name type="synonym">Epeira ventricosa</name>
    <dbReference type="NCBI Taxonomy" id="182803"/>
    <lineage>
        <taxon>Eukaryota</taxon>
        <taxon>Metazoa</taxon>
        <taxon>Ecdysozoa</taxon>
        <taxon>Arthropoda</taxon>
        <taxon>Chelicerata</taxon>
        <taxon>Arachnida</taxon>
        <taxon>Araneae</taxon>
        <taxon>Araneomorphae</taxon>
        <taxon>Entelegynae</taxon>
        <taxon>Araneoidea</taxon>
        <taxon>Araneidae</taxon>
        <taxon>Araneus</taxon>
    </lineage>
</organism>